<dbReference type="Pfam" id="PF21010">
    <property type="entry name" value="HA2_C"/>
    <property type="match status" value="1"/>
</dbReference>
<organism evidence="8 9">
    <name type="scientific">Candidatus Thiodictyon syntrophicum</name>
    <dbReference type="NCBI Taxonomy" id="1166950"/>
    <lineage>
        <taxon>Bacteria</taxon>
        <taxon>Pseudomonadati</taxon>
        <taxon>Pseudomonadota</taxon>
        <taxon>Gammaproteobacteria</taxon>
        <taxon>Chromatiales</taxon>
        <taxon>Chromatiaceae</taxon>
        <taxon>Thiodictyon</taxon>
    </lineage>
</organism>
<keyword evidence="4" id="KW-0067">ATP-binding</keyword>
<feature type="region of interest" description="Disordered" evidence="5">
    <location>
        <begin position="1"/>
        <end position="23"/>
    </location>
</feature>
<evidence type="ECO:0000313" key="9">
    <source>
        <dbReference type="Proteomes" id="UP000232638"/>
    </source>
</evidence>
<sequence>MSPEPALPVPPSSNADPLPTDQDLDRCLIADRPTLRARRQGLRRRARAGQPLGAGPIKLWQAVHASQALAQRRGALVPVIAYPPELPVSERRAEIAELIQAHQVLVLCGETGSGKSTQLPKLCLELGRGVFGRIGHTQPRRIAARSLASRVAQELGAELGALVGYKVRFHDRVSPQTCIKLMTDGMLLAEVQHDRDLREYDTLIIDEAHERSLNIDFLLGYLKGLLPRRPELKLIVTSATIDPGRFARHFAGPDGTPAPIIEVSGRTYPVEVRYRPPADDESAGERDDAMQQAISDAVAELAREGRGDVLVFLSGEREIRETAETLRKQHPPSTEVLPLFARQGYEEQARVFKPHGTRRVVLATNVAETSLTVPGIHYVVDPGFARISRYSHRARVQRLPVERISQASANQRQGRCGRVAAGVCIRLYTPDNFAARAAYTEPEIQRTNLAAVILQMKLLGFGGIESFPFLDPPDGRLIADGYRTLEELCAIDPHGELTPLGLELARLPVDPRIGRLLLAAADHHCLAEILVIASALSIQDPRERPLDRQQAADQIHATFSHPDSDFLTLLNLWRFVEKERKALSKNQFRKLCQQHFLNWNRVLEWHDIHAQLHEQLHEIQALKQSRGTGKPSPEWRGERSAQRTLRDGAAPVGSATRTAPRGDPVGSAMRTSDLAVTAIEAPGTPEEIHRALLTGLLANIGFKDDNREYQGARNSRFLIHPSSGLHKEGPKWIVAAERIETTRHYGRIVARVQPAWIEAAGAHLLQRTYAEPHWQADSGQVAAHEKVTLFGVTLVPHRRVNYGPINPAEAREIFIRFALAGGDFETRAPFWRHNRELIEYVEHLEAKSRRRDILVDEEAIVAFYDQRVPPGIYSTAQFEKWLREATRRDPKVLHLRMADLMRHEAAAVTAEAFPDGLQVGATRLPLEYHFDPGTTADGLTLVVPLPLINQVSGERLEWLVPGLLTERITELLRGLPKALRKTLVPIPDTAARLAAYLKPSDRPLVQALGEAIRELTGVAVPEGAWDPAAIPEHLRIKVRLVDDTGREIATGADPAELKREHGGQGQQSFAQIPASGLEREGLTRWTFGDLPEQVDLTRAGIRLRGFPALVDAGDAVAIRVLDSAEGAGQAMRAGLRRLFMLHLAADLRPLKKGLPGLPRLSLQYAKAPTWERRTPVRPGPAAPVRPASTKAPAAKQPLPPDLADELLALILDLTFLEGLDPIRTQAAFEARLGSRKPGLAKTAQEVCTLAAAILDAYQALRQRLAAITQINWKPSTDDLRAQLDRLVFRGFLQAIPYAHLKDYPRYLKAADQRCERLLHAAARDQQRLAELAPIETRWRERTTAAERAGREDPRLDEIRWMLEELRVSFFAQSLGTAYPVSVKRVEARWRELGL</sequence>
<dbReference type="KEGG" id="tsy:THSYN_17650"/>
<dbReference type="Pfam" id="PF11898">
    <property type="entry name" value="DUF3418"/>
    <property type="match status" value="1"/>
</dbReference>
<dbReference type="PROSITE" id="PS51194">
    <property type="entry name" value="HELICASE_CTER"/>
    <property type="match status" value="1"/>
</dbReference>
<dbReference type="Pfam" id="PF07717">
    <property type="entry name" value="OB_NTP_bind"/>
    <property type="match status" value="1"/>
</dbReference>
<evidence type="ECO:0000313" key="8">
    <source>
        <dbReference type="EMBL" id="AUB82589.1"/>
    </source>
</evidence>
<dbReference type="InterPro" id="IPR003593">
    <property type="entry name" value="AAA+_ATPase"/>
</dbReference>
<dbReference type="GO" id="GO:0003723">
    <property type="term" value="F:RNA binding"/>
    <property type="evidence" value="ECO:0007669"/>
    <property type="project" value="TreeGrafter"/>
</dbReference>
<dbReference type="Gene3D" id="3.40.50.300">
    <property type="entry name" value="P-loop containing nucleotide triphosphate hydrolases"/>
    <property type="match status" value="2"/>
</dbReference>
<dbReference type="PANTHER" id="PTHR18934">
    <property type="entry name" value="ATP-DEPENDENT RNA HELICASE"/>
    <property type="match status" value="1"/>
</dbReference>
<gene>
    <name evidence="8" type="ORF">THSYN_17650</name>
</gene>
<dbReference type="Gene3D" id="1.20.120.1080">
    <property type="match status" value="1"/>
</dbReference>
<protein>
    <submittedName>
        <fullName evidence="8">ATP-dependent RNA helicase HrpA</fullName>
    </submittedName>
</protein>
<dbReference type="OrthoDB" id="9805617at2"/>
<proteinExistence type="predicted"/>
<evidence type="ECO:0000256" key="5">
    <source>
        <dbReference type="SAM" id="MobiDB-lite"/>
    </source>
</evidence>
<dbReference type="NCBIfam" id="TIGR01967">
    <property type="entry name" value="DEAH_box_HrpA"/>
    <property type="match status" value="1"/>
</dbReference>
<accession>A0A2K8UAZ9</accession>
<dbReference type="Proteomes" id="UP000232638">
    <property type="component" value="Chromosome"/>
</dbReference>
<dbReference type="GO" id="GO:0016887">
    <property type="term" value="F:ATP hydrolysis activity"/>
    <property type="evidence" value="ECO:0007669"/>
    <property type="project" value="InterPro"/>
</dbReference>
<dbReference type="InterPro" id="IPR010222">
    <property type="entry name" value="RNA_helicase_HrpA"/>
</dbReference>
<dbReference type="FunFam" id="1.20.120.1080:FF:000005">
    <property type="entry name" value="ATP-dependent helicase HrpA"/>
    <property type="match status" value="1"/>
</dbReference>
<dbReference type="GO" id="GO:0005524">
    <property type="term" value="F:ATP binding"/>
    <property type="evidence" value="ECO:0007669"/>
    <property type="project" value="UniProtKB-KW"/>
</dbReference>
<dbReference type="InterPro" id="IPR014001">
    <property type="entry name" value="Helicase_ATP-bd"/>
</dbReference>
<dbReference type="InterPro" id="IPR011709">
    <property type="entry name" value="DEAD-box_helicase_OB_fold"/>
</dbReference>
<keyword evidence="1" id="KW-0547">Nucleotide-binding</keyword>
<evidence type="ECO:0000256" key="1">
    <source>
        <dbReference type="ARBA" id="ARBA00022741"/>
    </source>
</evidence>
<dbReference type="InterPro" id="IPR024590">
    <property type="entry name" value="HrpA_C"/>
</dbReference>
<reference evidence="8 9" key="1">
    <citation type="submission" date="2017-03" db="EMBL/GenBank/DDBJ databases">
        <title>Complete genome sequence of Candidatus 'Thiodictyon syntrophicum' sp. nov. strain Cad16T, a photolithoautotroph purple sulfur bacterium isolated from an alpine meromictic lake.</title>
        <authorList>
            <person name="Luedin S.M."/>
            <person name="Pothier J.F."/>
            <person name="Danza F."/>
            <person name="Storelli N."/>
            <person name="Wittwer M."/>
            <person name="Tonolla M."/>
        </authorList>
    </citation>
    <scope>NUCLEOTIDE SEQUENCE [LARGE SCALE GENOMIC DNA]</scope>
    <source>
        <strain evidence="8 9">Cad16T</strain>
    </source>
</reference>
<feature type="region of interest" description="Disordered" evidence="5">
    <location>
        <begin position="622"/>
        <end position="669"/>
    </location>
</feature>
<dbReference type="SMART" id="SM00382">
    <property type="entry name" value="AAA"/>
    <property type="match status" value="1"/>
</dbReference>
<dbReference type="InterPro" id="IPR007502">
    <property type="entry name" value="Helicase-assoc_dom"/>
</dbReference>
<dbReference type="SMART" id="SM00490">
    <property type="entry name" value="HELICc"/>
    <property type="match status" value="1"/>
</dbReference>
<dbReference type="InterPro" id="IPR049945">
    <property type="entry name" value="AAA_22"/>
</dbReference>
<name>A0A2K8UAZ9_9GAMM</name>
<keyword evidence="9" id="KW-1185">Reference proteome</keyword>
<keyword evidence="3 8" id="KW-0347">Helicase</keyword>
<dbReference type="InterPro" id="IPR027417">
    <property type="entry name" value="P-loop_NTPase"/>
</dbReference>
<dbReference type="SMART" id="SM00847">
    <property type="entry name" value="HA2"/>
    <property type="match status" value="1"/>
</dbReference>
<feature type="domain" description="Helicase ATP-binding" evidence="6">
    <location>
        <begin position="96"/>
        <end position="259"/>
    </location>
</feature>
<dbReference type="SMART" id="SM00487">
    <property type="entry name" value="DEXDc"/>
    <property type="match status" value="1"/>
</dbReference>
<dbReference type="PROSITE" id="PS51192">
    <property type="entry name" value="HELICASE_ATP_BIND_1"/>
    <property type="match status" value="1"/>
</dbReference>
<feature type="domain" description="Helicase C-terminal" evidence="7">
    <location>
        <begin position="293"/>
        <end position="460"/>
    </location>
</feature>
<evidence type="ECO:0000259" key="7">
    <source>
        <dbReference type="PROSITE" id="PS51194"/>
    </source>
</evidence>
<dbReference type="CDD" id="cd18791">
    <property type="entry name" value="SF2_C_RHA"/>
    <property type="match status" value="1"/>
</dbReference>
<dbReference type="Pfam" id="PF00271">
    <property type="entry name" value="Helicase_C"/>
    <property type="match status" value="1"/>
</dbReference>
<evidence type="ECO:0000259" key="6">
    <source>
        <dbReference type="PROSITE" id="PS51192"/>
    </source>
</evidence>
<dbReference type="RefSeq" id="WP_100920310.1">
    <property type="nucleotide sequence ID" value="NZ_CP020370.1"/>
</dbReference>
<dbReference type="InterPro" id="IPR001650">
    <property type="entry name" value="Helicase_C-like"/>
</dbReference>
<feature type="compositionally biased region" description="Basic and acidic residues" evidence="5">
    <location>
        <begin position="633"/>
        <end position="646"/>
    </location>
</feature>
<dbReference type="PANTHER" id="PTHR18934:SF99">
    <property type="entry name" value="ATP-DEPENDENT RNA HELICASE DHX37-RELATED"/>
    <property type="match status" value="1"/>
</dbReference>
<dbReference type="Pfam" id="PF04408">
    <property type="entry name" value="WHD_HA2"/>
    <property type="match status" value="1"/>
</dbReference>
<evidence type="ECO:0000256" key="2">
    <source>
        <dbReference type="ARBA" id="ARBA00022801"/>
    </source>
</evidence>
<dbReference type="InterPro" id="IPR048333">
    <property type="entry name" value="HA2_WH"/>
</dbReference>
<dbReference type="SUPFAM" id="SSF52540">
    <property type="entry name" value="P-loop containing nucleoside triphosphate hydrolases"/>
    <property type="match status" value="1"/>
</dbReference>
<dbReference type="Pfam" id="PF13401">
    <property type="entry name" value="AAA_22"/>
    <property type="match status" value="1"/>
</dbReference>
<dbReference type="EMBL" id="CP020370">
    <property type="protein sequence ID" value="AUB82589.1"/>
    <property type="molecule type" value="Genomic_DNA"/>
</dbReference>
<feature type="compositionally biased region" description="Pro residues" evidence="5">
    <location>
        <begin position="1"/>
        <end position="11"/>
    </location>
</feature>
<evidence type="ECO:0000256" key="4">
    <source>
        <dbReference type="ARBA" id="ARBA00022840"/>
    </source>
</evidence>
<evidence type="ECO:0000256" key="3">
    <source>
        <dbReference type="ARBA" id="ARBA00022806"/>
    </source>
</evidence>
<feature type="region of interest" description="Disordered" evidence="5">
    <location>
        <begin position="1171"/>
        <end position="1196"/>
    </location>
</feature>
<keyword evidence="2" id="KW-0378">Hydrolase</keyword>
<dbReference type="GO" id="GO:0003724">
    <property type="term" value="F:RNA helicase activity"/>
    <property type="evidence" value="ECO:0007669"/>
    <property type="project" value="InterPro"/>
</dbReference>